<dbReference type="InterPro" id="IPR026854">
    <property type="entry name" value="VPS13_N"/>
</dbReference>
<evidence type="ECO:0000259" key="7">
    <source>
        <dbReference type="Pfam" id="PF25036"/>
    </source>
</evidence>
<feature type="compositionally biased region" description="Basic residues" evidence="4">
    <location>
        <begin position="1695"/>
        <end position="1706"/>
    </location>
</feature>
<dbReference type="GO" id="GO:0006623">
    <property type="term" value="P:protein targeting to vacuole"/>
    <property type="evidence" value="ECO:0007669"/>
    <property type="project" value="TreeGrafter"/>
</dbReference>
<dbReference type="PANTHER" id="PTHR16166:SF93">
    <property type="entry name" value="INTERMEMBRANE LIPID TRANSFER PROTEIN VPS13"/>
    <property type="match status" value="1"/>
</dbReference>
<proteinExistence type="inferred from homology"/>
<dbReference type="PANTHER" id="PTHR16166">
    <property type="entry name" value="VACUOLAR PROTEIN SORTING-ASSOCIATED PROTEIN VPS13"/>
    <property type="match status" value="1"/>
</dbReference>
<feature type="compositionally biased region" description="Low complexity" evidence="4">
    <location>
        <begin position="428"/>
        <end position="444"/>
    </location>
</feature>
<feature type="domain" description="Chorein N-terminal" evidence="5">
    <location>
        <begin position="15"/>
        <end position="840"/>
    </location>
</feature>
<evidence type="ECO:0000313" key="9">
    <source>
        <dbReference type="EMBL" id="EMD42059.1"/>
    </source>
</evidence>
<dbReference type="OrthoDB" id="428159at2759"/>
<evidence type="ECO:0000256" key="3">
    <source>
        <dbReference type="ARBA" id="ARBA00023055"/>
    </source>
</evidence>
<name>M2PYS7_CERS8</name>
<evidence type="ECO:0000259" key="6">
    <source>
        <dbReference type="Pfam" id="PF25033"/>
    </source>
</evidence>
<dbReference type="STRING" id="914234.M2PYS7"/>
<accession>M2PYS7</accession>
<comment type="similarity">
    <text evidence="1">Belongs to the VPS13 family.</text>
</comment>
<dbReference type="InterPro" id="IPR056747">
    <property type="entry name" value="VPS13-like_M"/>
</dbReference>
<feature type="compositionally biased region" description="Basic and acidic residues" evidence="4">
    <location>
        <begin position="417"/>
        <end position="426"/>
    </location>
</feature>
<dbReference type="Pfam" id="PF12624">
    <property type="entry name" value="VPS13_N"/>
    <property type="match status" value="1"/>
</dbReference>
<organism evidence="9 10">
    <name type="scientific">Ceriporiopsis subvermispora (strain B)</name>
    <name type="common">White-rot fungus</name>
    <name type="synonym">Gelatoporia subvermispora</name>
    <dbReference type="NCBI Taxonomy" id="914234"/>
    <lineage>
        <taxon>Eukaryota</taxon>
        <taxon>Fungi</taxon>
        <taxon>Dikarya</taxon>
        <taxon>Basidiomycota</taxon>
        <taxon>Agaricomycotina</taxon>
        <taxon>Agaricomycetes</taxon>
        <taxon>Polyporales</taxon>
        <taxon>Gelatoporiaceae</taxon>
        <taxon>Gelatoporia</taxon>
    </lineage>
</organism>
<evidence type="ECO:0000313" key="10">
    <source>
        <dbReference type="Proteomes" id="UP000016930"/>
    </source>
</evidence>
<keyword evidence="2" id="KW-0813">Transport</keyword>
<dbReference type="InterPro" id="IPR026847">
    <property type="entry name" value="VPS13"/>
</dbReference>
<dbReference type="GO" id="GO:0007005">
    <property type="term" value="P:mitochondrion organization"/>
    <property type="evidence" value="ECO:0007669"/>
    <property type="project" value="TreeGrafter"/>
</dbReference>
<sequence length="3125" mass="349704">MVWWTDPGKEVLNILFNRVLAPYVENLDMNQVNYGIGQGRITLSKLRLKKGALDKFRLPVDVVEGHLGKFTLSLHWLNLGNQPVEITIEDVYLLVVPSSETTYDADEDERRQQAAKMERLENAELLHMQGSDVAQDSPQSQGLLASLTAKIINNLQITVRNIHVRYEDKLSVPGHPFAAGLTLAGLTAVSVDDKWEPAFIDSSAGAIHKLSKLESLAVYFDTDSGSLSGLSYDELVKRFAALIPKDDASSDHQFILKPVTGEGRIIMNHQPDKEIPRFDVQLFFNEIGVILDDNQYRDVISLLDMYHFYMRQHQYQKYRPSAEELSANRPRALLTFATRAILDEVRERKRKWTWAYFAERRDDRHRYVDLFKKKQLDSLVNGEVAEFNALEKKLSYEDIRFYRSIARSKVKKDLAARKRVEDEKKKQQQPQQRSSWGSWLWGSSDTTETSSQDPVFPEELTDDQRKELYEVLDYDEKTALANSFETPQDALKARVAAQLKRGSFALRTDPRGKRQDIVSMVFDVFQATFIQREDNFETSMSLGGFAVHDGTTKNTLYPLIVHVQESRDQDGIVKALPIGQNEPMHGAEDPFFYLKFENNPLDGRADSALTFRMRYMEIVYHKGYIEAVYRFFKPPASQLESVEALLSAASETLEGLRKETRAGLEYALQTHKTIDVHMDLNAPIIIIPEDITTNNCRHLVIDAGHIAIKSELADKKTMKEIQAKRKQQYNDEDYKRLESMMYDRLSVRLESAQFLLGDDLKSCMDALTSSEQDNLHLLERINLDLQVQNSIVPTAYNLARFKIAAHLPTLQVNLSDSKYKSLMRLIDVCVPHFDDDEAKAVSSDNTQRPSTFRLTPGIFGSGGEYNVDDDEDEHHLEVSSPRDNQEEEFFEAQGDSQGDPATRQHVVELNFTVDTLRASLSKCVGNDERPLGDVTFDRFGLAFAMAKYVMTANVNLSSLAMHIMQDGKDPIEFMSSTEANTDEDLLTVKYTRVQQESPEYQTIYEGIDQNVDVKISTFLFRAAPEPVLTLYDFIMTTFVPQDSTNPAAESHQISTDVAAERPAEAQSGHNSTEKIRVLLKLASIQVILINDDNRLATLSLSTADVSILLRSGTMRVSGRLGSLDLLDNSEVQTASPAFKQMLSIEGDNFADFQYQTYDPNDKESYKGIKSSIYLNTASLKVHYLEQPLHDIYVFVTKLAKLKGLYDAATEAAVQRASEIERMQFTISIKSPILIFPSDAQQSLDVLTLRLGEFAAKNAYDDLANKTTASLRGIQLASQLYHDDNASLLKMIDDINAQAEVIQPLSIDRVRDTSSPDIQIRVEISDVRLHLTQVQYGLLIALSSSIPRVFAGPIDIPEAGDLALNAISTGQSSQDLTKPTDAPADIDLQPELRRVPDAEASIWTSVDAVVTINAVKLHLYDKAAFTEADLNEHGIARFALNSSSLRTKVLSDGAIEAQVIFKSMTMSNTRPGHSKFREIIPASKHDRNQVMLLYTMSGGIDRSSLAVVTIDSPQVIFAVDPIIALLDFFTSGLPSSNDIDPDTLNESSTTTNTSGSPFAFRLDLHDISISVLEDDSDPESQAIRLGIQQVSLSQQATVALSVTRLGMSLVRMGGSPESVRFLDDVDLTLSLDNRATDAHRSMDVEVSAQPIVFRASYRDINLITSIINKAIELYGSSVAFSRETSEVALKQSSKTPSRRLHASHKTSRSLSKGQPVGNAHVLVSKEQFKASFEGLRLVLIGDLHEQPLLHFKVRPFSVEARDWSSALLATSSLTAQITYWNLSNSHWEPLIDPWTFALIVSKQSPTAGLSMTLSAQERLDLNVTTVFVELALATARMFGKEGDHVLRKARGSYAPYRIRNRTGSSVYVWSDVEGTNHTTDATAVQVAHNKTIDWRFDDWKTTREHVSSSGHNSIGLQIIGKPWEHIRSIPVDREGDFAFTLRPKSEKYAHRLLCEVTVQDNVKIVTLRSTYKVENSTLYPLELTLVDASGQPVQAVEKIAPGHDYALPIDAVGQYRVRIQPDQGFGYRWSSAIRWEDVVAKRRFTIKCPHTDPNESAFRFQASVETDVSDVNSAKYPKISLKLRAPLELENLLPYNLKYRIYDKNSDQNWRSYLRQGGIMPVHSVELGHLVLLNIQIEDSVFKPSDFAIINTDGNSDFDVENSLILRDASDRKLELKLNYVRYPNTGGSFKVQIYCPYLIVNKTGLPFAVRPSRSTRIGTPSDVAGDTRPDVLSSRTPFMLSHSERGSGFNFKVGESMWSQDVSFEAPAADTRLAMPSQARRTEAIQIGLSWSEGLGKYKLTKVITLAPRFMVKNDLPRPIAFREHGVAPKGRSTLGPGERCPLHFIKSGDETLLTFAFPGLNAQWSTPINVEDIGSVHLRLHSGEERSSVYLVRADIKLGGSTVFVTLSEAGEGWPLSIENDSDYSFTFYQADQSNPEVQAPGKSLPSYTVDKKSAVDYAWDYPAARDKKIVLTINGARRAVDIMEIGDLMPFKFSDQQGLRVVSLDVRAEAHKQVLRITNYNPEHSLYKPRHRSSTSLSRRDSVNSSQDAFEVVQEEVPPSLIVSLALEGIGLSLLNRKLVEVVYLSANGLKLEYSSSPISQAIEVTCQNLQVDNQLHDALFPVVLQPTPLSTDSTNVASLPTIQVSMIWLTDQEHGVFFVKYCSILLQALTIEADEDFLLAVYDLTKIKGASWDEEHDDILVQHPDDIPEPQDTASGQDFYFEVLELQPIKLSMSFMRTERTNSDEKLSIRNPFAVVINAITMAVGNINDASLEMNALAIKDMRLTLPDLQDRIMHHYRQEVLRQLYRILGSADFIGNPVGLFTNVSSGVADIFYEPFNGVVMHGNRDIGAGIAKGAASFVKKTVFGFSDSFTKFTSSVGKGLSATTFDAEYQLRRRMNQRRNKPRHAIYGVTAGAEAFASSVVSGVEGVVMKPLEGAESEGAKGFFKGVGKGLIGVVTKPVVGVFDLASNLSEGIRNTTTVFDNPARDRVRPPRLIPADGVLVPYSEREALGQYWMKDLEQGRYRNEQYVAHINLPGGDNVVLLTTSKILSFWSNKLRLEWELPFTQVQGVTIEDTGIKFAHKMGKEYDKFVYIPDKGSQSWFFSQIASVVKAYNARRRMDT</sequence>
<protein>
    <recommendedName>
        <fullName evidence="11">Vacuolar protein sorting-associated protein 13</fullName>
    </recommendedName>
</protein>
<evidence type="ECO:0000259" key="8">
    <source>
        <dbReference type="Pfam" id="PF25037"/>
    </source>
</evidence>
<dbReference type="Proteomes" id="UP000016930">
    <property type="component" value="Unassembled WGS sequence"/>
</dbReference>
<dbReference type="GO" id="GO:0006869">
    <property type="term" value="P:lipid transport"/>
    <property type="evidence" value="ECO:0007669"/>
    <property type="project" value="UniProtKB-KW"/>
</dbReference>
<feature type="domain" description="VPS13-like middle region" evidence="6">
    <location>
        <begin position="1088"/>
        <end position="1824"/>
    </location>
</feature>
<dbReference type="InterPro" id="IPR056748">
    <property type="entry name" value="VPS13-like_C"/>
</dbReference>
<keyword evidence="3" id="KW-0445">Lipid transport</keyword>
<dbReference type="HOGENOM" id="CLU_000135_0_0_1"/>
<dbReference type="Pfam" id="PF25033">
    <property type="entry name" value="VPS13_M"/>
    <property type="match status" value="1"/>
</dbReference>
<evidence type="ECO:0000259" key="5">
    <source>
        <dbReference type="Pfam" id="PF12624"/>
    </source>
</evidence>
<feature type="domain" description="Vacuolar protein sorting-associated protein 13 VPS13 adaptor binding" evidence="7">
    <location>
        <begin position="1897"/>
        <end position="2467"/>
    </location>
</feature>
<feature type="domain" description="Intermembrane lipid transfer protein VPS13-like C-terminal" evidence="8">
    <location>
        <begin position="2993"/>
        <end position="3100"/>
    </location>
</feature>
<dbReference type="EMBL" id="KB445791">
    <property type="protein sequence ID" value="EMD42059.1"/>
    <property type="molecule type" value="Genomic_DNA"/>
</dbReference>
<evidence type="ECO:0000256" key="1">
    <source>
        <dbReference type="ARBA" id="ARBA00006545"/>
    </source>
</evidence>
<evidence type="ECO:0000256" key="2">
    <source>
        <dbReference type="ARBA" id="ARBA00022448"/>
    </source>
</evidence>
<evidence type="ECO:0000256" key="4">
    <source>
        <dbReference type="SAM" id="MobiDB-lite"/>
    </source>
</evidence>
<dbReference type="Pfam" id="PF25037">
    <property type="entry name" value="VPS13_C"/>
    <property type="match status" value="1"/>
</dbReference>
<dbReference type="GO" id="GO:0045053">
    <property type="term" value="P:protein retention in Golgi apparatus"/>
    <property type="evidence" value="ECO:0007669"/>
    <property type="project" value="TreeGrafter"/>
</dbReference>
<keyword evidence="10" id="KW-1185">Reference proteome</keyword>
<feature type="region of interest" description="Disordered" evidence="4">
    <location>
        <begin position="1688"/>
        <end position="1713"/>
    </location>
</feature>
<dbReference type="Pfam" id="PF25036">
    <property type="entry name" value="VPS13_VAB"/>
    <property type="match status" value="1"/>
</dbReference>
<reference evidence="9 10" key="1">
    <citation type="journal article" date="2012" name="Proc. Natl. Acad. Sci. U.S.A.">
        <title>Comparative genomics of Ceriporiopsis subvermispora and Phanerochaete chrysosporium provide insight into selective ligninolysis.</title>
        <authorList>
            <person name="Fernandez-Fueyo E."/>
            <person name="Ruiz-Duenas F.J."/>
            <person name="Ferreira P."/>
            <person name="Floudas D."/>
            <person name="Hibbett D.S."/>
            <person name="Canessa P."/>
            <person name="Larrondo L.F."/>
            <person name="James T.Y."/>
            <person name="Seelenfreund D."/>
            <person name="Lobos S."/>
            <person name="Polanco R."/>
            <person name="Tello M."/>
            <person name="Honda Y."/>
            <person name="Watanabe T."/>
            <person name="Watanabe T."/>
            <person name="Ryu J.S."/>
            <person name="Kubicek C.P."/>
            <person name="Schmoll M."/>
            <person name="Gaskell J."/>
            <person name="Hammel K.E."/>
            <person name="St John F.J."/>
            <person name="Vanden Wymelenberg A."/>
            <person name="Sabat G."/>
            <person name="Splinter BonDurant S."/>
            <person name="Syed K."/>
            <person name="Yadav J.S."/>
            <person name="Doddapaneni H."/>
            <person name="Subramanian V."/>
            <person name="Lavin J.L."/>
            <person name="Oguiza J.A."/>
            <person name="Perez G."/>
            <person name="Pisabarro A.G."/>
            <person name="Ramirez L."/>
            <person name="Santoyo F."/>
            <person name="Master E."/>
            <person name="Coutinho P.M."/>
            <person name="Henrissat B."/>
            <person name="Lombard V."/>
            <person name="Magnuson J.K."/>
            <person name="Kuees U."/>
            <person name="Hori C."/>
            <person name="Igarashi K."/>
            <person name="Samejima M."/>
            <person name="Held B.W."/>
            <person name="Barry K.W."/>
            <person name="LaButti K.M."/>
            <person name="Lapidus A."/>
            <person name="Lindquist E.A."/>
            <person name="Lucas S.M."/>
            <person name="Riley R."/>
            <person name="Salamov A.A."/>
            <person name="Hoffmeister D."/>
            <person name="Schwenk D."/>
            <person name="Hadar Y."/>
            <person name="Yarden O."/>
            <person name="de Vries R.P."/>
            <person name="Wiebenga A."/>
            <person name="Stenlid J."/>
            <person name="Eastwood D."/>
            <person name="Grigoriev I.V."/>
            <person name="Berka R.M."/>
            <person name="Blanchette R.A."/>
            <person name="Kersten P."/>
            <person name="Martinez A.T."/>
            <person name="Vicuna R."/>
            <person name="Cullen D."/>
        </authorList>
    </citation>
    <scope>NUCLEOTIDE SEQUENCE [LARGE SCALE GENOMIC DNA]</scope>
    <source>
        <strain evidence="9 10">B</strain>
    </source>
</reference>
<evidence type="ECO:0008006" key="11">
    <source>
        <dbReference type="Google" id="ProtNLM"/>
    </source>
</evidence>
<gene>
    <name evidence="9" type="ORF">CERSUDRAFT_110605</name>
</gene>
<feature type="region of interest" description="Disordered" evidence="4">
    <location>
        <begin position="417"/>
        <end position="459"/>
    </location>
</feature>
<dbReference type="GO" id="GO:0045324">
    <property type="term" value="P:late endosome to vacuole transport"/>
    <property type="evidence" value="ECO:0007669"/>
    <property type="project" value="TreeGrafter"/>
</dbReference>
<feature type="region of interest" description="Disordered" evidence="4">
    <location>
        <begin position="840"/>
        <end position="900"/>
    </location>
</feature>
<dbReference type="InterPro" id="IPR009543">
    <property type="entry name" value="VPS13_VAB"/>
</dbReference>
<feature type="compositionally biased region" description="Polar residues" evidence="4">
    <location>
        <begin position="842"/>
        <end position="853"/>
    </location>
</feature>